<dbReference type="CDD" id="cd04077">
    <property type="entry name" value="Peptidases_S8_PCSK9_ProteinaseK_like"/>
    <property type="match status" value="1"/>
</dbReference>
<feature type="domain" description="Peptidase S8/S53" evidence="9">
    <location>
        <begin position="141"/>
        <end position="371"/>
    </location>
</feature>
<dbReference type="InterPro" id="IPR023827">
    <property type="entry name" value="Peptidase_S8_Asp-AS"/>
</dbReference>
<name>A0A1Y2HD83_9FUNG</name>
<evidence type="ECO:0000256" key="7">
    <source>
        <dbReference type="RuleBase" id="RU003355"/>
    </source>
</evidence>
<keyword evidence="3 6" id="KW-0378">Hydrolase</keyword>
<evidence type="ECO:0000256" key="3">
    <source>
        <dbReference type="ARBA" id="ARBA00022801"/>
    </source>
</evidence>
<evidence type="ECO:0000256" key="4">
    <source>
        <dbReference type="ARBA" id="ARBA00022825"/>
    </source>
</evidence>
<feature type="signal peptide" evidence="8">
    <location>
        <begin position="1"/>
        <end position="19"/>
    </location>
</feature>
<sequence>MKSFSFILALAALAITASAAPTSQPDAIPDRYIVMLKPEADHSTLSRALKAEIARENSREDASGITNALDREFKHTIKGFAGTFSTDLVSKLKNNPNVAAVVPDRIMRVLTSNPRPTWGMRRISQRQREPGAPFIYPDTAGNGVTVYVIDTGIHIGHSNFDGRARWGFSSDSSWPRKDDNGHGTHVAGTVASRAFGVADQAKVVAVKVMDGNGRGPTSGIIAGIEYVVSEARKAGKTVVANLSLGGEADEALDAAVKAAVDAGVVMVLAAGNESQDACNVSPAREPSGITVAAIDQNDRLASFSNWGKCVDIAAPGVKIESTWNNGRIETIDGTSMAAPHVAGAAALLLGTNPNLTPAEVSAALIKSATPNVITGLRSTPNRLLYVEP</sequence>
<feature type="domain" description="Inhibitor I9" evidence="10">
    <location>
        <begin position="31"/>
        <end position="108"/>
    </location>
</feature>
<dbReference type="PRINTS" id="PR00723">
    <property type="entry name" value="SUBTILISIN"/>
</dbReference>
<dbReference type="SUPFAM" id="SSF52743">
    <property type="entry name" value="Subtilisin-like"/>
    <property type="match status" value="1"/>
</dbReference>
<organism evidence="11 12">
    <name type="scientific">Catenaria anguillulae PL171</name>
    <dbReference type="NCBI Taxonomy" id="765915"/>
    <lineage>
        <taxon>Eukaryota</taxon>
        <taxon>Fungi</taxon>
        <taxon>Fungi incertae sedis</taxon>
        <taxon>Blastocladiomycota</taxon>
        <taxon>Blastocladiomycetes</taxon>
        <taxon>Blastocladiales</taxon>
        <taxon>Catenariaceae</taxon>
        <taxon>Catenaria</taxon>
    </lineage>
</organism>
<dbReference type="GO" id="GO:0006508">
    <property type="term" value="P:proteolysis"/>
    <property type="evidence" value="ECO:0007669"/>
    <property type="project" value="UniProtKB-KW"/>
</dbReference>
<feature type="active site" description="Charge relay system" evidence="5 6">
    <location>
        <position position="150"/>
    </location>
</feature>
<dbReference type="InterPro" id="IPR000209">
    <property type="entry name" value="Peptidase_S8/S53_dom"/>
</dbReference>
<dbReference type="PANTHER" id="PTHR43806:SF11">
    <property type="entry name" value="CEREVISIN-RELATED"/>
    <property type="match status" value="1"/>
</dbReference>
<dbReference type="InterPro" id="IPR015500">
    <property type="entry name" value="Peptidase_S8_subtilisin-rel"/>
</dbReference>
<dbReference type="STRING" id="765915.A0A1Y2HD83"/>
<dbReference type="InterPro" id="IPR022398">
    <property type="entry name" value="Peptidase_S8_His-AS"/>
</dbReference>
<evidence type="ECO:0000313" key="12">
    <source>
        <dbReference type="Proteomes" id="UP000193411"/>
    </source>
</evidence>
<dbReference type="SUPFAM" id="SSF54897">
    <property type="entry name" value="Protease propeptides/inhibitors"/>
    <property type="match status" value="1"/>
</dbReference>
<keyword evidence="2 6" id="KW-0645">Protease</keyword>
<accession>A0A1Y2HD83</accession>
<dbReference type="PROSITE" id="PS00137">
    <property type="entry name" value="SUBTILASE_HIS"/>
    <property type="match status" value="1"/>
</dbReference>
<keyword evidence="8" id="KW-0732">Signal</keyword>
<evidence type="ECO:0000256" key="2">
    <source>
        <dbReference type="ARBA" id="ARBA00022670"/>
    </source>
</evidence>
<feature type="chain" id="PRO_5012417940" evidence="8">
    <location>
        <begin position="20"/>
        <end position="388"/>
    </location>
</feature>
<comment type="caution">
    <text evidence="11">The sequence shown here is derived from an EMBL/GenBank/DDBJ whole genome shotgun (WGS) entry which is preliminary data.</text>
</comment>
<proteinExistence type="inferred from homology"/>
<dbReference type="InterPro" id="IPR023828">
    <property type="entry name" value="Peptidase_S8_Ser-AS"/>
</dbReference>
<dbReference type="Pfam" id="PF05922">
    <property type="entry name" value="Inhibitor_I9"/>
    <property type="match status" value="1"/>
</dbReference>
<evidence type="ECO:0000256" key="1">
    <source>
        <dbReference type="ARBA" id="ARBA00011073"/>
    </source>
</evidence>
<feature type="active site" description="Charge relay system" evidence="5 6">
    <location>
        <position position="182"/>
    </location>
</feature>
<dbReference type="GO" id="GO:0004252">
    <property type="term" value="F:serine-type endopeptidase activity"/>
    <property type="evidence" value="ECO:0007669"/>
    <property type="project" value="UniProtKB-UniRule"/>
</dbReference>
<dbReference type="PANTHER" id="PTHR43806">
    <property type="entry name" value="PEPTIDASE S8"/>
    <property type="match status" value="1"/>
</dbReference>
<dbReference type="InterPro" id="IPR010259">
    <property type="entry name" value="S8pro/Inhibitor_I9"/>
</dbReference>
<protein>
    <submittedName>
        <fullName evidence="11">Putative serine proteinase</fullName>
    </submittedName>
</protein>
<dbReference type="PROSITE" id="PS51892">
    <property type="entry name" value="SUBTILASE"/>
    <property type="match status" value="1"/>
</dbReference>
<evidence type="ECO:0000256" key="8">
    <source>
        <dbReference type="SAM" id="SignalP"/>
    </source>
</evidence>
<dbReference type="Pfam" id="PF00082">
    <property type="entry name" value="Peptidase_S8"/>
    <property type="match status" value="1"/>
</dbReference>
<evidence type="ECO:0000256" key="6">
    <source>
        <dbReference type="PROSITE-ProRule" id="PRU01240"/>
    </source>
</evidence>
<dbReference type="GO" id="GO:0005615">
    <property type="term" value="C:extracellular space"/>
    <property type="evidence" value="ECO:0007669"/>
    <property type="project" value="TreeGrafter"/>
</dbReference>
<keyword evidence="12" id="KW-1185">Reference proteome</keyword>
<evidence type="ECO:0000313" key="11">
    <source>
        <dbReference type="EMBL" id="ORZ32475.1"/>
    </source>
</evidence>
<evidence type="ECO:0000259" key="9">
    <source>
        <dbReference type="Pfam" id="PF00082"/>
    </source>
</evidence>
<dbReference type="PROSITE" id="PS00138">
    <property type="entry name" value="SUBTILASE_SER"/>
    <property type="match status" value="1"/>
</dbReference>
<dbReference type="InterPro" id="IPR034193">
    <property type="entry name" value="PCSK9_ProteinaseK-like"/>
</dbReference>
<evidence type="ECO:0000259" key="10">
    <source>
        <dbReference type="Pfam" id="PF05922"/>
    </source>
</evidence>
<feature type="active site" description="Charge relay system" evidence="5 6">
    <location>
        <position position="335"/>
    </location>
</feature>
<dbReference type="AlphaFoldDB" id="A0A1Y2HD83"/>
<evidence type="ECO:0000256" key="5">
    <source>
        <dbReference type="PIRSR" id="PIRSR615500-1"/>
    </source>
</evidence>
<comment type="similarity">
    <text evidence="1 6 7">Belongs to the peptidase S8 family.</text>
</comment>
<reference evidence="11 12" key="1">
    <citation type="submission" date="2016-07" db="EMBL/GenBank/DDBJ databases">
        <title>Pervasive Adenine N6-methylation of Active Genes in Fungi.</title>
        <authorList>
            <consortium name="DOE Joint Genome Institute"/>
            <person name="Mondo S.J."/>
            <person name="Dannebaum R.O."/>
            <person name="Kuo R.C."/>
            <person name="Labutti K."/>
            <person name="Haridas S."/>
            <person name="Kuo A."/>
            <person name="Salamov A."/>
            <person name="Ahrendt S.R."/>
            <person name="Lipzen A."/>
            <person name="Sullivan W."/>
            <person name="Andreopoulos W.B."/>
            <person name="Clum A."/>
            <person name="Lindquist E."/>
            <person name="Daum C."/>
            <person name="Ramamoorthy G.K."/>
            <person name="Gryganskyi A."/>
            <person name="Culley D."/>
            <person name="Magnuson J.K."/>
            <person name="James T.Y."/>
            <person name="O'Malley M.A."/>
            <person name="Stajich J.E."/>
            <person name="Spatafora J.W."/>
            <person name="Visel A."/>
            <person name="Grigoriev I.V."/>
        </authorList>
    </citation>
    <scope>NUCLEOTIDE SEQUENCE [LARGE SCALE GENOMIC DNA]</scope>
    <source>
        <strain evidence="11 12">PL171</strain>
    </source>
</reference>
<dbReference type="InterPro" id="IPR037045">
    <property type="entry name" value="S8pro/Inhibitor_I9_sf"/>
</dbReference>
<dbReference type="Gene3D" id="3.40.50.200">
    <property type="entry name" value="Peptidase S8/S53 domain"/>
    <property type="match status" value="1"/>
</dbReference>
<dbReference type="PROSITE" id="PS00136">
    <property type="entry name" value="SUBTILASE_ASP"/>
    <property type="match status" value="1"/>
</dbReference>
<dbReference type="Proteomes" id="UP000193411">
    <property type="component" value="Unassembled WGS sequence"/>
</dbReference>
<dbReference type="OrthoDB" id="206201at2759"/>
<dbReference type="Gene3D" id="3.30.70.80">
    <property type="entry name" value="Peptidase S8 propeptide/proteinase inhibitor I9"/>
    <property type="match status" value="1"/>
</dbReference>
<keyword evidence="4 6" id="KW-0720">Serine protease</keyword>
<dbReference type="InterPro" id="IPR050131">
    <property type="entry name" value="Peptidase_S8_subtilisin-like"/>
</dbReference>
<dbReference type="EMBL" id="MCFL01000046">
    <property type="protein sequence ID" value="ORZ32475.1"/>
    <property type="molecule type" value="Genomic_DNA"/>
</dbReference>
<dbReference type="InterPro" id="IPR036852">
    <property type="entry name" value="Peptidase_S8/S53_dom_sf"/>
</dbReference>
<gene>
    <name evidence="11" type="ORF">BCR44DRAFT_115950</name>
</gene>
<dbReference type="FunFam" id="3.40.50.200:FF:000014">
    <property type="entry name" value="Proteinase K"/>
    <property type="match status" value="1"/>
</dbReference>